<dbReference type="InterPro" id="IPR011335">
    <property type="entry name" value="Restrct_endonuc-II-like"/>
</dbReference>
<accession>W4PA76</accession>
<comment type="similarity">
    <text evidence="6">Belongs to the vsr family.</text>
</comment>
<keyword evidence="4 6" id="KW-0378">Hydrolase</keyword>
<keyword evidence="3 6" id="KW-0227">DNA damage</keyword>
<dbReference type="AlphaFoldDB" id="W4PA76"/>
<gene>
    <name evidence="7" type="ORF">JCM6292_3101</name>
</gene>
<evidence type="ECO:0000256" key="6">
    <source>
        <dbReference type="PIRNR" id="PIRNR018267"/>
    </source>
</evidence>
<dbReference type="GO" id="GO:0006298">
    <property type="term" value="P:mismatch repair"/>
    <property type="evidence" value="ECO:0007669"/>
    <property type="project" value="UniProtKB-UniRule"/>
</dbReference>
<dbReference type="EMBL" id="BAIQ01000039">
    <property type="protein sequence ID" value="GAE16640.1"/>
    <property type="molecule type" value="Genomic_DNA"/>
</dbReference>
<reference evidence="7 8" key="1">
    <citation type="journal article" date="2014" name="Genome Announc.">
        <title>Draft Genome Sequences of Three Strains of Bacteroides pyogenes Isolated from a Cat and Swine.</title>
        <authorList>
            <person name="Sakamoto M."/>
            <person name="Oshima K."/>
            <person name="Suda W."/>
            <person name="Kitamura K."/>
            <person name="Iida T."/>
            <person name="Hattori M."/>
            <person name="Ohkuma M."/>
        </authorList>
    </citation>
    <scope>NUCLEOTIDE SEQUENCE [LARGE SCALE GENOMIC DNA]</scope>
    <source>
        <strain evidence="7 8">JCM 6292</strain>
    </source>
</reference>
<evidence type="ECO:0000256" key="2">
    <source>
        <dbReference type="ARBA" id="ARBA00022759"/>
    </source>
</evidence>
<dbReference type="CDD" id="cd00221">
    <property type="entry name" value="Vsr"/>
    <property type="match status" value="1"/>
</dbReference>
<protein>
    <recommendedName>
        <fullName evidence="6">Very short patch repair endonuclease</fullName>
        <ecNumber evidence="6">3.1.-.-</ecNumber>
    </recommendedName>
</protein>
<dbReference type="REBASE" id="80259">
    <property type="entry name" value="V.Bpy6292ORF3097P"/>
</dbReference>
<dbReference type="Gene3D" id="3.40.960.10">
    <property type="entry name" value="VSR Endonuclease"/>
    <property type="match status" value="1"/>
</dbReference>
<evidence type="ECO:0000256" key="5">
    <source>
        <dbReference type="ARBA" id="ARBA00023204"/>
    </source>
</evidence>
<dbReference type="PIRSF" id="PIRSF018267">
    <property type="entry name" value="VSR_endonuc"/>
    <property type="match status" value="1"/>
</dbReference>
<evidence type="ECO:0000256" key="4">
    <source>
        <dbReference type="ARBA" id="ARBA00022801"/>
    </source>
</evidence>
<keyword evidence="2 6" id="KW-0255">Endonuclease</keyword>
<comment type="function">
    <text evidence="6">May nick specific sequences that contain T:G mispairs resulting from m5C-deamination.</text>
</comment>
<dbReference type="GO" id="GO:0016787">
    <property type="term" value="F:hydrolase activity"/>
    <property type="evidence" value="ECO:0007669"/>
    <property type="project" value="UniProtKB-KW"/>
</dbReference>
<evidence type="ECO:0000313" key="7">
    <source>
        <dbReference type="EMBL" id="GAE16640.1"/>
    </source>
</evidence>
<evidence type="ECO:0000256" key="3">
    <source>
        <dbReference type="ARBA" id="ARBA00022763"/>
    </source>
</evidence>
<proteinExistence type="inferred from homology"/>
<evidence type="ECO:0000256" key="1">
    <source>
        <dbReference type="ARBA" id="ARBA00022722"/>
    </source>
</evidence>
<evidence type="ECO:0000313" key="8">
    <source>
        <dbReference type="Proteomes" id="UP000018861"/>
    </source>
</evidence>
<keyword evidence="5 6" id="KW-0234">DNA repair</keyword>
<dbReference type="EC" id="3.1.-.-" evidence="6"/>
<dbReference type="Proteomes" id="UP000018861">
    <property type="component" value="Unassembled WGS sequence"/>
</dbReference>
<dbReference type="GO" id="GO:0004519">
    <property type="term" value="F:endonuclease activity"/>
    <property type="evidence" value="ECO:0007669"/>
    <property type="project" value="UniProtKB-KW"/>
</dbReference>
<dbReference type="NCBIfam" id="TIGR00632">
    <property type="entry name" value="vsr"/>
    <property type="match status" value="1"/>
</dbReference>
<sequence length="146" mass="17090">MTDIFSKDKRSDIMSKISNKNTKPEILVRKYLFANGFRFRVNDKRFPGKPDILLPKYKTAIFVNGCFWHGHKNCKAATLPSSNTDYWANKIASNIERDKKAQIQLEQMGYRVFIIWQCQLKAKERECTLSNLAEKLIDKNRNISKQ</sequence>
<comment type="caution">
    <text evidence="7">The sequence shown here is derived from an EMBL/GenBank/DDBJ whole genome shotgun (WGS) entry which is preliminary data.</text>
</comment>
<organism evidence="7 8">
    <name type="scientific">Bacteroides pyogenes JCM 6292</name>
    <dbReference type="NCBI Taxonomy" id="1235809"/>
    <lineage>
        <taxon>Bacteria</taxon>
        <taxon>Pseudomonadati</taxon>
        <taxon>Bacteroidota</taxon>
        <taxon>Bacteroidia</taxon>
        <taxon>Bacteroidales</taxon>
        <taxon>Bacteroidaceae</taxon>
        <taxon>Bacteroides</taxon>
    </lineage>
</organism>
<dbReference type="Pfam" id="PF03852">
    <property type="entry name" value="Vsr"/>
    <property type="match status" value="1"/>
</dbReference>
<dbReference type="SUPFAM" id="SSF52980">
    <property type="entry name" value="Restriction endonuclease-like"/>
    <property type="match status" value="1"/>
</dbReference>
<keyword evidence="1 6" id="KW-0540">Nuclease</keyword>
<dbReference type="InterPro" id="IPR004603">
    <property type="entry name" value="DNA_mismatch_endonuc_vsr"/>
</dbReference>
<name>W4PA76_9BACE</name>